<dbReference type="PRINTS" id="PR00344">
    <property type="entry name" value="BCTRLSENSOR"/>
</dbReference>
<evidence type="ECO:0000256" key="3">
    <source>
        <dbReference type="ARBA" id="ARBA00022553"/>
    </source>
</evidence>
<comment type="catalytic activity">
    <reaction evidence="1">
        <text>ATP + protein L-histidine = ADP + protein N-phospho-L-histidine.</text>
        <dbReference type="EC" id="2.7.13.3"/>
    </reaction>
</comment>
<dbReference type="CDD" id="cd16922">
    <property type="entry name" value="HATPase_EvgS-ArcB-TorS-like"/>
    <property type="match status" value="1"/>
</dbReference>
<dbReference type="AlphaFoldDB" id="A0A2W5FL91"/>
<dbReference type="EMBL" id="QFOT01000017">
    <property type="protein sequence ID" value="PZP56701.1"/>
    <property type="molecule type" value="Genomic_DNA"/>
</dbReference>
<gene>
    <name evidence="8" type="ORF">DI586_02725</name>
</gene>
<dbReference type="InterPro" id="IPR004358">
    <property type="entry name" value="Sig_transdc_His_kin-like_C"/>
</dbReference>
<feature type="domain" description="Response regulatory" evidence="7">
    <location>
        <begin position="378"/>
        <end position="491"/>
    </location>
</feature>
<evidence type="ECO:0000256" key="4">
    <source>
        <dbReference type="ARBA" id="ARBA00023012"/>
    </source>
</evidence>
<proteinExistence type="predicted"/>
<dbReference type="SUPFAM" id="SSF55874">
    <property type="entry name" value="ATPase domain of HSP90 chaperone/DNA topoisomerase II/histidine kinase"/>
    <property type="match status" value="1"/>
</dbReference>
<dbReference type="GO" id="GO:0000155">
    <property type="term" value="F:phosphorelay sensor kinase activity"/>
    <property type="evidence" value="ECO:0007669"/>
    <property type="project" value="InterPro"/>
</dbReference>
<dbReference type="SMART" id="SM00448">
    <property type="entry name" value="REC"/>
    <property type="match status" value="1"/>
</dbReference>
<dbReference type="Gene3D" id="1.10.287.130">
    <property type="match status" value="1"/>
</dbReference>
<evidence type="ECO:0000256" key="5">
    <source>
        <dbReference type="PROSITE-ProRule" id="PRU00169"/>
    </source>
</evidence>
<evidence type="ECO:0000256" key="2">
    <source>
        <dbReference type="ARBA" id="ARBA00012438"/>
    </source>
</evidence>
<dbReference type="SUPFAM" id="SSF47384">
    <property type="entry name" value="Homodimeric domain of signal transducing histidine kinase"/>
    <property type="match status" value="1"/>
</dbReference>
<dbReference type="FunFam" id="3.30.565.10:FF:000010">
    <property type="entry name" value="Sensor histidine kinase RcsC"/>
    <property type="match status" value="1"/>
</dbReference>
<dbReference type="EC" id="2.7.13.3" evidence="2"/>
<dbReference type="SUPFAM" id="SSF52172">
    <property type="entry name" value="CheY-like"/>
    <property type="match status" value="2"/>
</dbReference>
<dbReference type="InterPro" id="IPR036890">
    <property type="entry name" value="HATPase_C_sf"/>
</dbReference>
<dbReference type="InterPro" id="IPR003594">
    <property type="entry name" value="HATPase_dom"/>
</dbReference>
<dbReference type="CDD" id="cd00082">
    <property type="entry name" value="HisKA"/>
    <property type="match status" value="1"/>
</dbReference>
<evidence type="ECO:0000256" key="1">
    <source>
        <dbReference type="ARBA" id="ARBA00000085"/>
    </source>
</evidence>
<feature type="modified residue" description="4-aspartylphosphate" evidence="5">
    <location>
        <position position="553"/>
    </location>
</feature>
<feature type="domain" description="Response regulatory" evidence="7">
    <location>
        <begin position="504"/>
        <end position="554"/>
    </location>
</feature>
<dbReference type="Pfam" id="PF02518">
    <property type="entry name" value="HATPase_c"/>
    <property type="match status" value="1"/>
</dbReference>
<keyword evidence="3 5" id="KW-0597">Phosphoprotein</keyword>
<dbReference type="InterPro" id="IPR011006">
    <property type="entry name" value="CheY-like_superfamily"/>
</dbReference>
<protein>
    <recommendedName>
        <fullName evidence="2">histidine kinase</fullName>
        <ecNumber evidence="2">2.7.13.3</ecNumber>
    </recommendedName>
</protein>
<dbReference type="Gene3D" id="3.30.565.10">
    <property type="entry name" value="Histidine kinase-like ATPase, C-terminal domain"/>
    <property type="match status" value="1"/>
</dbReference>
<dbReference type="InterPro" id="IPR001789">
    <property type="entry name" value="Sig_transdc_resp-reg_receiver"/>
</dbReference>
<sequence>MPDFSENQTLFNFSPLGVMVVLKDRQKLKILYRNDFFHGLAPNQNQDNNLVDFWTGRQGKELAKTLASPILPESMVVNFHSFWLKLTFQEGFWKNQDAILIWADNVSGIKETEATLQKAVADADAAAESKSNFLATMSHEMRTPMQSVFGLLELIALEKPSPTITEMINIAKNSASGMLEILDDILDLAKMDADKMELDMFEVPVRTLARGVLEALSVKAQGKPIELIDDIEKDVPFVIVGDPKRLRQILINLTGNALKFTQKGFVKIRISTATRHLPKRHKGLNLRFEISDSGIGMSQSVLSKLFGNFAQADSSTARKFGGTGLGLSISKKLVELMNGQIGVESVEGKGSVFWFEIPTEEITQTSSVLEMPDLSGVSVLSVEDHPQGAKEIVNSLRSMGAAVESTPTYAEALALVKRRPFDVGIIDQGLPDGLGIDLIREILEIRPFMGMFMYTVRDDAGLQHSLQSLGIKYVVKPASRLGLGQSVLEAATKSSMFEIDGPRKLLIAEDTLSVQDLLRRQLKTLDVEAHIVNNGVEALEALSTGQYGILFTDL</sequence>
<accession>A0A2W5FL91</accession>
<feature type="domain" description="Histidine kinase" evidence="6">
    <location>
        <begin position="136"/>
        <end position="361"/>
    </location>
</feature>
<evidence type="ECO:0000313" key="8">
    <source>
        <dbReference type="EMBL" id="PZP56701.1"/>
    </source>
</evidence>
<evidence type="ECO:0000259" key="7">
    <source>
        <dbReference type="PROSITE" id="PS50110"/>
    </source>
</evidence>
<evidence type="ECO:0000259" key="6">
    <source>
        <dbReference type="PROSITE" id="PS50109"/>
    </source>
</evidence>
<dbReference type="SMART" id="SM00387">
    <property type="entry name" value="HATPase_c"/>
    <property type="match status" value="1"/>
</dbReference>
<dbReference type="PANTHER" id="PTHR45339:SF1">
    <property type="entry name" value="HYBRID SIGNAL TRANSDUCTION HISTIDINE KINASE J"/>
    <property type="match status" value="1"/>
</dbReference>
<dbReference type="PROSITE" id="PS50109">
    <property type="entry name" value="HIS_KIN"/>
    <property type="match status" value="1"/>
</dbReference>
<comment type="caution">
    <text evidence="8">The sequence shown here is derived from an EMBL/GenBank/DDBJ whole genome shotgun (WGS) entry which is preliminary data.</text>
</comment>
<reference evidence="8 9" key="1">
    <citation type="submission" date="2017-08" db="EMBL/GenBank/DDBJ databases">
        <title>Infants hospitalized years apart are colonized by the same room-sourced microbial strains.</title>
        <authorList>
            <person name="Brooks B."/>
            <person name="Olm M.R."/>
            <person name="Firek B.A."/>
            <person name="Baker R."/>
            <person name="Thomas B.C."/>
            <person name="Morowitz M.J."/>
            <person name="Banfield J.F."/>
        </authorList>
    </citation>
    <scope>NUCLEOTIDE SEQUENCE [LARGE SCALE GENOMIC DNA]</scope>
    <source>
        <strain evidence="8">S2_006_000_R2_64</strain>
    </source>
</reference>
<dbReference type="Pfam" id="PF00512">
    <property type="entry name" value="HisKA"/>
    <property type="match status" value="1"/>
</dbReference>
<feature type="non-terminal residue" evidence="8">
    <location>
        <position position="554"/>
    </location>
</feature>
<keyword evidence="4" id="KW-0902">Two-component regulatory system</keyword>
<dbReference type="Pfam" id="PF00072">
    <property type="entry name" value="Response_reg"/>
    <property type="match status" value="1"/>
</dbReference>
<dbReference type="Proteomes" id="UP000249739">
    <property type="component" value="Unassembled WGS sequence"/>
</dbReference>
<organism evidence="8 9">
    <name type="scientific">Micavibrio aeruginosavorus</name>
    <dbReference type="NCBI Taxonomy" id="349221"/>
    <lineage>
        <taxon>Bacteria</taxon>
        <taxon>Pseudomonadati</taxon>
        <taxon>Bdellovibrionota</taxon>
        <taxon>Bdellovibrionia</taxon>
        <taxon>Bdellovibrionales</taxon>
        <taxon>Pseudobdellovibrionaceae</taxon>
        <taxon>Micavibrio</taxon>
    </lineage>
</organism>
<dbReference type="PROSITE" id="PS50110">
    <property type="entry name" value="RESPONSE_REGULATORY"/>
    <property type="match status" value="2"/>
</dbReference>
<name>A0A2W5FL91_9BACT</name>
<dbReference type="InterPro" id="IPR005467">
    <property type="entry name" value="His_kinase_dom"/>
</dbReference>
<dbReference type="InterPro" id="IPR003661">
    <property type="entry name" value="HisK_dim/P_dom"/>
</dbReference>
<dbReference type="Gene3D" id="3.40.50.2300">
    <property type="match status" value="2"/>
</dbReference>
<keyword evidence="8" id="KW-0418">Kinase</keyword>
<evidence type="ECO:0000313" key="9">
    <source>
        <dbReference type="Proteomes" id="UP000249739"/>
    </source>
</evidence>
<feature type="modified residue" description="4-aspartylphosphate" evidence="5">
    <location>
        <position position="427"/>
    </location>
</feature>
<dbReference type="InterPro" id="IPR036097">
    <property type="entry name" value="HisK_dim/P_sf"/>
</dbReference>
<dbReference type="PANTHER" id="PTHR45339">
    <property type="entry name" value="HYBRID SIGNAL TRANSDUCTION HISTIDINE KINASE J"/>
    <property type="match status" value="1"/>
</dbReference>
<dbReference type="SMART" id="SM00388">
    <property type="entry name" value="HisKA"/>
    <property type="match status" value="1"/>
</dbReference>
<keyword evidence="8" id="KW-0808">Transferase</keyword>